<dbReference type="Pfam" id="PF03706">
    <property type="entry name" value="LPG_synthase_TM"/>
    <property type="match status" value="1"/>
</dbReference>
<organism evidence="7">
    <name type="scientific">hydrothermal vent metagenome</name>
    <dbReference type="NCBI Taxonomy" id="652676"/>
    <lineage>
        <taxon>unclassified sequences</taxon>
        <taxon>metagenomes</taxon>
        <taxon>ecological metagenomes</taxon>
    </lineage>
</organism>
<evidence type="ECO:0000256" key="3">
    <source>
        <dbReference type="ARBA" id="ARBA00022692"/>
    </source>
</evidence>
<dbReference type="NCBIfam" id="TIGR00374">
    <property type="entry name" value="flippase-like domain"/>
    <property type="match status" value="1"/>
</dbReference>
<accession>A0A3B0WPG3</accession>
<gene>
    <name evidence="7" type="ORF">MNBD_GAMMA05-1894</name>
</gene>
<evidence type="ECO:0000256" key="1">
    <source>
        <dbReference type="ARBA" id="ARBA00004651"/>
    </source>
</evidence>
<feature type="transmembrane region" description="Helical" evidence="6">
    <location>
        <begin position="153"/>
        <end position="173"/>
    </location>
</feature>
<keyword evidence="5 6" id="KW-0472">Membrane</keyword>
<evidence type="ECO:0000256" key="4">
    <source>
        <dbReference type="ARBA" id="ARBA00022989"/>
    </source>
</evidence>
<sequence length="340" mass="38775">MKKLFFILKLVLTLSLLAWVIHSAGITSKEGFNEFLDEIKNANIKYVIAAFLIIPVMDFVCTIKWYFMVRAKDIVIGFWRLMGFYIVGRFFNLILPSSIGGDLIRIHFLGRHSNRYADAAAIVFLERLTGLFTLIFYVFIALFIVSKKFSSDWLFIGVVVAFVGLLFLMWVLLNEHIFLLLRNFVCRMIPSANKIFIKLEKMRKSIHDLSKNKSVMVYAFINSCLFYIAAVINAWVTLLVFNADVSFETMLLAVPIIMFIMNIPVSIGNIGIMEFAHVFVLTRFGVSGVDALSLALLMRIKMFVSAGFGGLLYIFLSPSIGSREQIESRLEELEETKQES</sequence>
<keyword evidence="3 6" id="KW-0812">Transmembrane</keyword>
<dbReference type="PANTHER" id="PTHR40277">
    <property type="entry name" value="BLL5419 PROTEIN"/>
    <property type="match status" value="1"/>
</dbReference>
<dbReference type="GO" id="GO:0005886">
    <property type="term" value="C:plasma membrane"/>
    <property type="evidence" value="ECO:0007669"/>
    <property type="project" value="UniProtKB-SubCell"/>
</dbReference>
<proteinExistence type="predicted"/>
<dbReference type="AlphaFoldDB" id="A0A3B0WPG3"/>
<keyword evidence="4 6" id="KW-1133">Transmembrane helix</keyword>
<comment type="subcellular location">
    <subcellularLocation>
        <location evidence="1">Cell membrane</location>
        <topology evidence="1">Multi-pass membrane protein</topology>
    </subcellularLocation>
</comment>
<evidence type="ECO:0000256" key="5">
    <source>
        <dbReference type="ARBA" id="ARBA00023136"/>
    </source>
</evidence>
<evidence type="ECO:0000313" key="7">
    <source>
        <dbReference type="EMBL" id="VAW52962.1"/>
    </source>
</evidence>
<name>A0A3B0WPG3_9ZZZZ</name>
<feature type="transmembrane region" description="Helical" evidence="6">
    <location>
        <begin position="119"/>
        <end position="146"/>
    </location>
</feature>
<evidence type="ECO:0008006" key="8">
    <source>
        <dbReference type="Google" id="ProtNLM"/>
    </source>
</evidence>
<keyword evidence="2" id="KW-1003">Cell membrane</keyword>
<feature type="transmembrane region" description="Helical" evidence="6">
    <location>
        <begin position="47"/>
        <end position="67"/>
    </location>
</feature>
<dbReference type="InterPro" id="IPR022791">
    <property type="entry name" value="L-PG_synthase/AglD"/>
</dbReference>
<feature type="transmembrane region" description="Helical" evidence="6">
    <location>
        <begin position="292"/>
        <end position="316"/>
    </location>
</feature>
<feature type="transmembrane region" description="Helical" evidence="6">
    <location>
        <begin position="253"/>
        <end position="280"/>
    </location>
</feature>
<dbReference type="PANTHER" id="PTHR40277:SF1">
    <property type="entry name" value="BLL5419 PROTEIN"/>
    <property type="match status" value="1"/>
</dbReference>
<feature type="transmembrane region" description="Helical" evidence="6">
    <location>
        <begin position="217"/>
        <end position="241"/>
    </location>
</feature>
<dbReference type="EMBL" id="UOFE01000031">
    <property type="protein sequence ID" value="VAW52962.1"/>
    <property type="molecule type" value="Genomic_DNA"/>
</dbReference>
<evidence type="ECO:0000256" key="2">
    <source>
        <dbReference type="ARBA" id="ARBA00022475"/>
    </source>
</evidence>
<evidence type="ECO:0000256" key="6">
    <source>
        <dbReference type="SAM" id="Phobius"/>
    </source>
</evidence>
<reference evidence="7" key="1">
    <citation type="submission" date="2018-06" db="EMBL/GenBank/DDBJ databases">
        <authorList>
            <person name="Zhirakovskaya E."/>
        </authorList>
    </citation>
    <scope>NUCLEOTIDE SEQUENCE</scope>
</reference>
<protein>
    <recommendedName>
        <fullName evidence="8">Flippase-like domain-containing protein</fullName>
    </recommendedName>
</protein>